<evidence type="ECO:0000256" key="1">
    <source>
        <dbReference type="ARBA" id="ARBA00022614"/>
    </source>
</evidence>
<dbReference type="Pfam" id="PF13976">
    <property type="entry name" value="gag_pre-integrs"/>
    <property type="match status" value="1"/>
</dbReference>
<dbReference type="SUPFAM" id="SSF52058">
    <property type="entry name" value="L domain-like"/>
    <property type="match status" value="1"/>
</dbReference>
<proteinExistence type="predicted"/>
<feature type="domain" description="GAG-pre-integrase" evidence="4">
    <location>
        <begin position="255"/>
        <end position="322"/>
    </location>
</feature>
<feature type="compositionally biased region" description="Basic and acidic residues" evidence="3">
    <location>
        <begin position="85"/>
        <end position="98"/>
    </location>
</feature>
<dbReference type="InterPro" id="IPR003591">
    <property type="entry name" value="Leu-rich_rpt_typical-subtyp"/>
</dbReference>
<dbReference type="PANTHER" id="PTHR47592">
    <property type="entry name" value="PBF68 PROTEIN"/>
    <property type="match status" value="1"/>
</dbReference>
<evidence type="ECO:0000259" key="4">
    <source>
        <dbReference type="Pfam" id="PF13976"/>
    </source>
</evidence>
<organism evidence="7 8">
    <name type="scientific">Vitis vinifera</name>
    <name type="common">Grape</name>
    <dbReference type="NCBI Taxonomy" id="29760"/>
    <lineage>
        <taxon>Eukaryota</taxon>
        <taxon>Viridiplantae</taxon>
        <taxon>Streptophyta</taxon>
        <taxon>Embryophyta</taxon>
        <taxon>Tracheophyta</taxon>
        <taxon>Spermatophyta</taxon>
        <taxon>Magnoliopsida</taxon>
        <taxon>eudicotyledons</taxon>
        <taxon>Gunneridae</taxon>
        <taxon>Pentapetalae</taxon>
        <taxon>rosids</taxon>
        <taxon>Vitales</taxon>
        <taxon>Vitaceae</taxon>
        <taxon>Viteae</taxon>
        <taxon>Vitis</taxon>
    </lineage>
</organism>
<evidence type="ECO:0000313" key="8">
    <source>
        <dbReference type="Proteomes" id="UP000288805"/>
    </source>
</evidence>
<dbReference type="Gene3D" id="3.80.10.10">
    <property type="entry name" value="Ribonuclease Inhibitor"/>
    <property type="match status" value="1"/>
</dbReference>
<dbReference type="Pfam" id="PF22936">
    <property type="entry name" value="Pol_BBD"/>
    <property type="match status" value="1"/>
</dbReference>
<keyword evidence="2" id="KW-0677">Repeat</keyword>
<feature type="domain" description="Retrovirus-related Pol polyprotein from transposon TNT 1-94-like beta-barrel" evidence="5">
    <location>
        <begin position="147"/>
        <end position="228"/>
    </location>
</feature>
<evidence type="ECO:0000313" key="7">
    <source>
        <dbReference type="EMBL" id="RVW45326.1"/>
    </source>
</evidence>
<dbReference type="EMBL" id="QGNW01001333">
    <property type="protein sequence ID" value="RVW45326.1"/>
    <property type="molecule type" value="Genomic_DNA"/>
</dbReference>
<dbReference type="Pfam" id="PF14223">
    <property type="entry name" value="Retrotran_gag_2"/>
    <property type="match status" value="1"/>
</dbReference>
<protein>
    <submittedName>
        <fullName evidence="7">Retrovirus-related Pol polyprotein from transposon TNT 1-94</fullName>
    </submittedName>
</protein>
<dbReference type="InterPro" id="IPR025724">
    <property type="entry name" value="GAG-pre-integrase_dom"/>
</dbReference>
<reference evidence="7 8" key="1">
    <citation type="journal article" date="2018" name="PLoS Genet.">
        <title>Population sequencing reveals clonal diversity and ancestral inbreeding in the grapevine cultivar Chardonnay.</title>
        <authorList>
            <person name="Roach M.J."/>
            <person name="Johnson D.L."/>
            <person name="Bohlmann J."/>
            <person name="van Vuuren H.J."/>
            <person name="Jones S.J."/>
            <person name="Pretorius I.S."/>
            <person name="Schmidt S.A."/>
            <person name="Borneman A.R."/>
        </authorList>
    </citation>
    <scope>NUCLEOTIDE SEQUENCE [LARGE SCALE GENOMIC DNA]</scope>
    <source>
        <strain evidence="8">cv. Chardonnay</strain>
        <tissue evidence="7">Leaf</tissue>
    </source>
</reference>
<name>A0A438EBX8_VITVI</name>
<dbReference type="InterPro" id="IPR054722">
    <property type="entry name" value="PolX-like_BBD"/>
</dbReference>
<evidence type="ECO:0000259" key="5">
    <source>
        <dbReference type="Pfam" id="PF22936"/>
    </source>
</evidence>
<evidence type="ECO:0000259" key="6">
    <source>
        <dbReference type="Pfam" id="PF25597"/>
    </source>
</evidence>
<dbReference type="Pfam" id="PF00560">
    <property type="entry name" value="LRR_1"/>
    <property type="match status" value="2"/>
</dbReference>
<evidence type="ECO:0000256" key="3">
    <source>
        <dbReference type="SAM" id="MobiDB-lite"/>
    </source>
</evidence>
<dbReference type="InterPro" id="IPR057670">
    <property type="entry name" value="SH3_retrovirus"/>
</dbReference>
<dbReference type="InterPro" id="IPR001611">
    <property type="entry name" value="Leu-rich_rpt"/>
</dbReference>
<keyword evidence="1" id="KW-0433">Leucine-rich repeat</keyword>
<dbReference type="Proteomes" id="UP000288805">
    <property type="component" value="Unassembled WGS sequence"/>
</dbReference>
<feature type="compositionally biased region" description="Basic residues" evidence="3">
    <location>
        <begin position="99"/>
        <end position="115"/>
    </location>
</feature>
<dbReference type="Pfam" id="PF25597">
    <property type="entry name" value="SH3_retrovirus"/>
    <property type="match status" value="1"/>
</dbReference>
<dbReference type="InterPro" id="IPR032675">
    <property type="entry name" value="LRR_dom_sf"/>
</dbReference>
<sequence length="738" mass="83736">MSEDRVVSSQIHDYHLLINDLAIEDIKLPEPFVAGYLVEALPESWKDYKNNMKHKRKQMSLEDVIIHIRIEEQNRNRDNIEKAKELSSKANVVEEKSKPKNNRHHATQCRHRKRIEKTSSKANLAETEVITTVISSEVSMVTNMKEWVVDFGVNRHICGNRNAFTSYTTIKKGEDQVFMGDSRSTPVIGKGKVLLKLTSGKVLALCDVLHVPDIRWNLVSVSLLGKAGVRILFDYDKIVLTKNDAFVGKSYCNQGLFMLNVYDIINNNTSSSFAYIVDSCDIWHGRLGHVNFSYMKKMVELSLIPNLSLENHGKCESCVESKTTKKSCKSVERESDLLSLIHSDLGDLKNTMTRGGKQFYITFIDDYSRSTLELVGEAILSACHIQNRIPYKKTSKTPYELWKGYAPNIAYLKVWGCLAKVLLPEPKKRKLGPKTFDAMFIGYAKNSVAYRFLVTKSENNLVDVNTIIETKNADFFENIFPMKLNMKIPKKVKSKNSVATASFFGLRSLRKLNLSDCHILEGAIPNDFSSLCSLEYLDLSRNNFVTLPARLNQLSQLKGLRLGCCKRLQSLPELPSSIEEIDAHDGTVMENILCPSSVYRSKECGGLRFTFSNCFRLSENESSNFVAATLREMQSLANKLPRFQFPIQMVPYTPHIESSTFVPGIKGGVHDCPGNIFCHLNLTQGKTGHLFAPINPEHQNSSDEGQRFIKSDHMWLGYQQFLDAYQYKPRPLQVVYDI</sequence>
<feature type="region of interest" description="Disordered" evidence="3">
    <location>
        <begin position="85"/>
        <end position="117"/>
    </location>
</feature>
<evidence type="ECO:0000256" key="2">
    <source>
        <dbReference type="ARBA" id="ARBA00022737"/>
    </source>
</evidence>
<dbReference type="SMART" id="SM00369">
    <property type="entry name" value="LRR_TYP"/>
    <property type="match status" value="2"/>
</dbReference>
<comment type="caution">
    <text evidence="7">The sequence shown here is derived from an EMBL/GenBank/DDBJ whole genome shotgun (WGS) entry which is preliminary data.</text>
</comment>
<accession>A0A438EBX8</accession>
<dbReference type="PANTHER" id="PTHR47592:SF27">
    <property type="entry name" value="OS08G0421700 PROTEIN"/>
    <property type="match status" value="1"/>
</dbReference>
<dbReference type="AlphaFoldDB" id="A0A438EBX8"/>
<feature type="domain" description="Retroviral polymerase SH3-like" evidence="6">
    <location>
        <begin position="417"/>
        <end position="484"/>
    </location>
</feature>
<gene>
    <name evidence="7" type="primary">POLX_341</name>
    <name evidence="7" type="ORF">CK203_092471</name>
</gene>